<organism evidence="2 3">
    <name type="scientific">Fusarium poae</name>
    <dbReference type="NCBI Taxonomy" id="36050"/>
    <lineage>
        <taxon>Eukaryota</taxon>
        <taxon>Fungi</taxon>
        <taxon>Dikarya</taxon>
        <taxon>Ascomycota</taxon>
        <taxon>Pezizomycotina</taxon>
        <taxon>Sordariomycetes</taxon>
        <taxon>Hypocreomycetidae</taxon>
        <taxon>Hypocreales</taxon>
        <taxon>Nectriaceae</taxon>
        <taxon>Fusarium</taxon>
    </lineage>
</organism>
<dbReference type="AlphaFoldDB" id="A0A1B8B5S0"/>
<protein>
    <recommendedName>
        <fullName evidence="1">Heterokaryon incompatibility domain-containing protein</fullName>
    </recommendedName>
</protein>
<sequence>MPAFRYRPVLSSDIRLLELDPGDAKDPLKGAILYRTFLPEEKIPEFDAISYCWDDQSQPVSIELTQEQHMYMEQSFQDHTVGKLRIGKNLAAALKALRKSERKRLIWCDSICIDQNDLGDRAAQVQKMHHIYYYAASVVVWLGPETSWSVLAMHTLRSCADLVESVTMNYSIVRQMFKFKDPVHANGGLARDGLPLDVDQWRAFEAILALNWHKRLWTHQEVVLANKQTCIVMLGFEEITWKQFHDAVSVICFLTGPPSHAINDVAAYSKHVQIVGDRLLACADDVKKSDSWLGALSGTEALECGDDRDRIYSLRGLVEPDVAESIQVDYTKSLKQIFTSVCLNEIRRQRNLEFLTHCNAARSPSWVADLERTWGDLTVDSNAGGNSSPAVDLIEPHILEVAGIICDEVSDAPQPLRSKELVEPISEFRQRIVHTLLALVAEESLQDDSILDQLIMILTYGQVRDYSTQRLHPPKVYSLHGLNDWRRKIRQWINSEYLEADDMQEPWEKDGVYLRSLPIGGSTHGCAKTCRGTFIRVPMEARKGDVVAVLLGLSTSIILRPQARDNSYMVIGPAYHPDFSAAEAFLGNDFHRWERLWHREFLLYGFVKEGSSIRFTDPRLDGVPYSDGSEETLLEDGSPCWARAGHKEFSSKDPRMTEAALKDRGVPIQRFQLL</sequence>
<feature type="domain" description="Heterokaryon incompatibility" evidence="1">
    <location>
        <begin position="46"/>
        <end position="221"/>
    </location>
</feature>
<dbReference type="InterPro" id="IPR052895">
    <property type="entry name" value="HetReg/Transcr_Mod"/>
</dbReference>
<gene>
    <name evidence="2" type="ORF">FPOA_02013</name>
</gene>
<name>A0A1B8B5S0_FUSPO</name>
<proteinExistence type="predicted"/>
<accession>A0A1B8B5S0</accession>
<reference evidence="2 3" key="1">
    <citation type="submission" date="2016-06" db="EMBL/GenBank/DDBJ databases">
        <title>Living apart together: crosstalk between the core and supernumerary genomes in a fungal plant pathogen.</title>
        <authorList>
            <person name="Vanheule A."/>
            <person name="Audenaert K."/>
            <person name="Warris S."/>
            <person name="Van De Geest H."/>
            <person name="Schijlen E."/>
            <person name="Hofte M."/>
            <person name="De Saeger S."/>
            <person name="Haesaert G."/>
            <person name="Waalwijk C."/>
            <person name="Van Der Lee T."/>
        </authorList>
    </citation>
    <scope>NUCLEOTIDE SEQUENCE [LARGE SCALE GENOMIC DNA]</scope>
    <source>
        <strain evidence="2 3">2516</strain>
    </source>
</reference>
<dbReference type="STRING" id="36050.A0A1B8B5S0"/>
<dbReference type="InterPro" id="IPR010730">
    <property type="entry name" value="HET"/>
</dbReference>
<dbReference type="EMBL" id="LYXU01000001">
    <property type="protein sequence ID" value="OBS28073.1"/>
    <property type="molecule type" value="Genomic_DNA"/>
</dbReference>
<dbReference type="OrthoDB" id="3553147at2759"/>
<keyword evidence="3" id="KW-1185">Reference proteome</keyword>
<dbReference type="Proteomes" id="UP000091967">
    <property type="component" value="Unassembled WGS sequence"/>
</dbReference>
<dbReference type="OMA" id="FIRVPME"/>
<evidence type="ECO:0000259" key="1">
    <source>
        <dbReference type="Pfam" id="PF06985"/>
    </source>
</evidence>
<comment type="caution">
    <text evidence="2">The sequence shown here is derived from an EMBL/GenBank/DDBJ whole genome shotgun (WGS) entry which is preliminary data.</text>
</comment>
<dbReference type="Pfam" id="PF06985">
    <property type="entry name" value="HET"/>
    <property type="match status" value="1"/>
</dbReference>
<evidence type="ECO:0000313" key="2">
    <source>
        <dbReference type="EMBL" id="OBS28073.1"/>
    </source>
</evidence>
<dbReference type="PANTHER" id="PTHR24148:SF64">
    <property type="entry name" value="HETEROKARYON INCOMPATIBILITY DOMAIN-CONTAINING PROTEIN"/>
    <property type="match status" value="1"/>
</dbReference>
<dbReference type="PANTHER" id="PTHR24148">
    <property type="entry name" value="ANKYRIN REPEAT DOMAIN-CONTAINING PROTEIN 39 HOMOLOG-RELATED"/>
    <property type="match status" value="1"/>
</dbReference>
<evidence type="ECO:0000313" key="3">
    <source>
        <dbReference type="Proteomes" id="UP000091967"/>
    </source>
</evidence>